<dbReference type="GO" id="GO:0004519">
    <property type="term" value="F:endonuclease activity"/>
    <property type="evidence" value="ECO:0007669"/>
    <property type="project" value="UniProtKB-KW"/>
</dbReference>
<evidence type="ECO:0000313" key="3">
    <source>
        <dbReference type="Proteomes" id="UP001183643"/>
    </source>
</evidence>
<gene>
    <name evidence="2" type="ORF">J2S41_000097</name>
</gene>
<keyword evidence="2" id="KW-0255">Endonuclease</keyword>
<dbReference type="InterPro" id="IPR008538">
    <property type="entry name" value="Uma2"/>
</dbReference>
<dbReference type="CDD" id="cd06260">
    <property type="entry name" value="DUF820-like"/>
    <property type="match status" value="1"/>
</dbReference>
<dbReference type="PANTHER" id="PTHR35400:SF3">
    <property type="entry name" value="SLL1072 PROTEIN"/>
    <property type="match status" value="1"/>
</dbReference>
<protein>
    <submittedName>
        <fullName evidence="2">Uma2 family endonuclease</fullName>
    </submittedName>
</protein>
<dbReference type="Gene3D" id="3.90.1570.10">
    <property type="entry name" value="tt1808, chain A"/>
    <property type="match status" value="1"/>
</dbReference>
<dbReference type="Pfam" id="PF05685">
    <property type="entry name" value="Uma2"/>
    <property type="match status" value="1"/>
</dbReference>
<name>A0AAE3YGM5_9ACTN</name>
<accession>A0AAE3YGM5</accession>
<evidence type="ECO:0000313" key="2">
    <source>
        <dbReference type="EMBL" id="MDR7273319.1"/>
    </source>
</evidence>
<dbReference type="InterPro" id="IPR012296">
    <property type="entry name" value="Nuclease_put_TT1808"/>
</dbReference>
<dbReference type="PANTHER" id="PTHR35400">
    <property type="entry name" value="SLR1083 PROTEIN"/>
    <property type="match status" value="1"/>
</dbReference>
<keyword evidence="2" id="KW-0378">Hydrolase</keyword>
<comment type="caution">
    <text evidence="2">The sequence shown here is derived from an EMBL/GenBank/DDBJ whole genome shotgun (WGS) entry which is preliminary data.</text>
</comment>
<organism evidence="2 3">
    <name type="scientific">Catenuloplanes atrovinosus</name>
    <dbReference type="NCBI Taxonomy" id="137266"/>
    <lineage>
        <taxon>Bacteria</taxon>
        <taxon>Bacillati</taxon>
        <taxon>Actinomycetota</taxon>
        <taxon>Actinomycetes</taxon>
        <taxon>Micromonosporales</taxon>
        <taxon>Micromonosporaceae</taxon>
        <taxon>Catenuloplanes</taxon>
    </lineage>
</organism>
<dbReference type="Proteomes" id="UP001183643">
    <property type="component" value="Unassembled WGS sequence"/>
</dbReference>
<evidence type="ECO:0000259" key="1">
    <source>
        <dbReference type="Pfam" id="PF05685"/>
    </source>
</evidence>
<dbReference type="InterPro" id="IPR011335">
    <property type="entry name" value="Restrct_endonuc-II-like"/>
</dbReference>
<sequence length="159" mass="17871">MASPTFMHQEICLAVYEALKRNCPRGLRPALDLSLRVDDRNEPRPDVLVANPARGRRTPLPIEDAVVVAEVVSPTSTIRDQRDKVELYARAGVKAYWLIDPYHDRLVLTEWTLVGDAYQITAKTDGVFTTEVPWPVTLDLPALLRHCNELFGPPEDDAP</sequence>
<feature type="domain" description="Putative restriction endonuclease" evidence="1">
    <location>
        <begin position="1"/>
        <end position="121"/>
    </location>
</feature>
<dbReference type="EMBL" id="JAVDYB010000001">
    <property type="protein sequence ID" value="MDR7273319.1"/>
    <property type="molecule type" value="Genomic_DNA"/>
</dbReference>
<keyword evidence="3" id="KW-1185">Reference proteome</keyword>
<reference evidence="2" key="1">
    <citation type="submission" date="2023-07" db="EMBL/GenBank/DDBJ databases">
        <title>Sequencing the genomes of 1000 actinobacteria strains.</title>
        <authorList>
            <person name="Klenk H.-P."/>
        </authorList>
    </citation>
    <scope>NUCLEOTIDE SEQUENCE</scope>
    <source>
        <strain evidence="2">DSM 44707</strain>
    </source>
</reference>
<dbReference type="SUPFAM" id="SSF52980">
    <property type="entry name" value="Restriction endonuclease-like"/>
    <property type="match status" value="1"/>
</dbReference>
<proteinExistence type="predicted"/>
<keyword evidence="2" id="KW-0540">Nuclease</keyword>
<dbReference type="AlphaFoldDB" id="A0AAE3YGM5"/>